<dbReference type="InterPro" id="IPR016181">
    <property type="entry name" value="Acyl_CoA_acyltransferase"/>
</dbReference>
<reference evidence="4 5" key="2">
    <citation type="submission" date="2023-12" db="EMBL/GenBank/DDBJ databases">
        <title>Description of an unclassified Opitutus bacterium of Verrucomicrobiota.</title>
        <authorList>
            <person name="Zhang D.-F."/>
        </authorList>
    </citation>
    <scope>NUCLEOTIDE SEQUENCE [LARGE SCALE GENOMIC DNA]</scope>
    <source>
        <strain evidence="4 5">WL0086</strain>
    </source>
</reference>
<dbReference type="PANTHER" id="PTHR43877">
    <property type="entry name" value="AMINOALKYLPHOSPHONATE N-ACETYLTRANSFERASE-RELATED-RELATED"/>
    <property type="match status" value="1"/>
</dbReference>
<dbReference type="InterPro" id="IPR000182">
    <property type="entry name" value="GNAT_dom"/>
</dbReference>
<gene>
    <name evidence="4" type="ORF">K1X11_004845</name>
</gene>
<dbReference type="InterPro" id="IPR050832">
    <property type="entry name" value="Bact_Acetyltransf"/>
</dbReference>
<organism evidence="4 5">
    <name type="scientific">Actomonas aquatica</name>
    <dbReference type="NCBI Taxonomy" id="2866162"/>
    <lineage>
        <taxon>Bacteria</taxon>
        <taxon>Pseudomonadati</taxon>
        <taxon>Verrucomicrobiota</taxon>
        <taxon>Opitutia</taxon>
        <taxon>Opitutales</taxon>
        <taxon>Opitutaceae</taxon>
        <taxon>Actomonas</taxon>
    </lineage>
</organism>
<evidence type="ECO:0000256" key="1">
    <source>
        <dbReference type="ARBA" id="ARBA00022679"/>
    </source>
</evidence>
<dbReference type="Pfam" id="PF00583">
    <property type="entry name" value="Acetyltransf_1"/>
    <property type="match status" value="1"/>
</dbReference>
<name>A0ABZ1CAL8_9BACT</name>
<dbReference type="Proteomes" id="UP000738431">
    <property type="component" value="Chromosome"/>
</dbReference>
<keyword evidence="1" id="KW-0808">Transferase</keyword>
<dbReference type="EMBL" id="CP139781">
    <property type="protein sequence ID" value="WRQ88721.1"/>
    <property type="molecule type" value="Genomic_DNA"/>
</dbReference>
<feature type="domain" description="N-acetyltransferase" evidence="3">
    <location>
        <begin position="6"/>
        <end position="175"/>
    </location>
</feature>
<reference evidence="4 5" key="1">
    <citation type="submission" date="2021-08" db="EMBL/GenBank/DDBJ databases">
        <authorList>
            <person name="Zhang D."/>
            <person name="Zhang A."/>
            <person name="Wang L."/>
        </authorList>
    </citation>
    <scope>NUCLEOTIDE SEQUENCE [LARGE SCALE GENOMIC DNA]</scope>
    <source>
        <strain evidence="4 5">WL0086</strain>
    </source>
</reference>
<evidence type="ECO:0000313" key="4">
    <source>
        <dbReference type="EMBL" id="WRQ88721.1"/>
    </source>
</evidence>
<evidence type="ECO:0000259" key="3">
    <source>
        <dbReference type="PROSITE" id="PS51186"/>
    </source>
</evidence>
<keyword evidence="5" id="KW-1185">Reference proteome</keyword>
<protein>
    <submittedName>
        <fullName evidence="4">GNAT family N-acetyltransferase</fullName>
    </submittedName>
</protein>
<dbReference type="RefSeq" id="WP_221031821.1">
    <property type="nucleotide sequence ID" value="NZ_CP139781.1"/>
</dbReference>
<dbReference type="CDD" id="cd04301">
    <property type="entry name" value="NAT_SF"/>
    <property type="match status" value="1"/>
</dbReference>
<accession>A0ABZ1CAL8</accession>
<evidence type="ECO:0000313" key="5">
    <source>
        <dbReference type="Proteomes" id="UP000738431"/>
    </source>
</evidence>
<keyword evidence="2" id="KW-0012">Acyltransferase</keyword>
<dbReference type="Gene3D" id="3.40.630.30">
    <property type="match status" value="1"/>
</dbReference>
<dbReference type="PANTHER" id="PTHR43877:SF1">
    <property type="entry name" value="ACETYLTRANSFERASE"/>
    <property type="match status" value="1"/>
</dbReference>
<sequence>MSASPPSIRLLSDPLPHELEQLASVLHDCVNGGASVSFMAPYSLDDAHKFWERIAMDVRAGQKALLVAEDELGICGTVQLHLDLPPNQPHRADLAKMLVHRRARRRGLGEALMRAAEAEAIARGKNLLVLDTVTGSTADRLYTRLGWVRVGEIPRYALMPDGEPCPTTYFYRDLRDEAQTAVAGRP</sequence>
<dbReference type="PROSITE" id="PS51186">
    <property type="entry name" value="GNAT"/>
    <property type="match status" value="1"/>
</dbReference>
<proteinExistence type="predicted"/>
<evidence type="ECO:0000256" key="2">
    <source>
        <dbReference type="ARBA" id="ARBA00023315"/>
    </source>
</evidence>
<dbReference type="SUPFAM" id="SSF55729">
    <property type="entry name" value="Acyl-CoA N-acyltransferases (Nat)"/>
    <property type="match status" value="1"/>
</dbReference>